<evidence type="ECO:0000256" key="2">
    <source>
        <dbReference type="SAM" id="Phobius"/>
    </source>
</evidence>
<reference evidence="3 4" key="1">
    <citation type="submission" date="2024-06" db="EMBL/GenBank/DDBJ databases">
        <title>Sorghum-associated microbial communities from plants grown in Nebraska, USA.</title>
        <authorList>
            <person name="Schachtman D."/>
        </authorList>
    </citation>
    <scope>NUCLEOTIDE SEQUENCE [LARGE SCALE GENOMIC DNA]</scope>
    <source>
        <strain evidence="3 4">1073</strain>
    </source>
</reference>
<name>A0ABV2JTX2_9GAMM</name>
<gene>
    <name evidence="3" type="ORF">ABIC75_001467</name>
</gene>
<feature type="region of interest" description="Disordered" evidence="1">
    <location>
        <begin position="1"/>
        <end position="20"/>
    </location>
</feature>
<evidence type="ECO:0008006" key="5">
    <source>
        <dbReference type="Google" id="ProtNLM"/>
    </source>
</evidence>
<accession>A0ABV2JTX2</accession>
<comment type="caution">
    <text evidence="3">The sequence shown here is derived from an EMBL/GenBank/DDBJ whole genome shotgun (WGS) entry which is preliminary data.</text>
</comment>
<evidence type="ECO:0000256" key="1">
    <source>
        <dbReference type="SAM" id="MobiDB-lite"/>
    </source>
</evidence>
<keyword evidence="4" id="KW-1185">Reference proteome</keyword>
<feature type="transmembrane region" description="Helical" evidence="2">
    <location>
        <begin position="91"/>
        <end position="110"/>
    </location>
</feature>
<proteinExistence type="predicted"/>
<dbReference type="EMBL" id="JBEPMU010000002">
    <property type="protein sequence ID" value="MET3651745.1"/>
    <property type="molecule type" value="Genomic_DNA"/>
</dbReference>
<organism evidence="3 4">
    <name type="scientific">Dyella japonica</name>
    <dbReference type="NCBI Taxonomy" id="231455"/>
    <lineage>
        <taxon>Bacteria</taxon>
        <taxon>Pseudomonadati</taxon>
        <taxon>Pseudomonadota</taxon>
        <taxon>Gammaproteobacteria</taxon>
        <taxon>Lysobacterales</taxon>
        <taxon>Rhodanobacteraceae</taxon>
        <taxon>Dyella</taxon>
    </lineage>
</organism>
<evidence type="ECO:0000313" key="4">
    <source>
        <dbReference type="Proteomes" id="UP001549184"/>
    </source>
</evidence>
<dbReference type="Proteomes" id="UP001549184">
    <property type="component" value="Unassembled WGS sequence"/>
</dbReference>
<feature type="region of interest" description="Disordered" evidence="1">
    <location>
        <begin position="129"/>
        <end position="197"/>
    </location>
</feature>
<sequence>MAATVFAKHRTSPSPLAGEGRGEGRVLANAFLPRAFAPALRGPRMTAAGGWRKARRVAARMRPVFRQDKDVLSKNPVTRPRTFRPKDERRVIRGAVSFGIATISVVTFLYSGRPALRPSGRLRRSHALLCVRGQAKKSDPGRGSGSEARRRRARSPQRDNRMQSHWMTSHSAVEKAPPASAGMTSKNKAAPHGSASQDCSFTTIRWQCPRQR</sequence>
<evidence type="ECO:0000313" key="3">
    <source>
        <dbReference type="EMBL" id="MET3651745.1"/>
    </source>
</evidence>
<keyword evidence="2" id="KW-0812">Transmembrane</keyword>
<protein>
    <recommendedName>
        <fullName evidence="5">Transmembrane protein</fullName>
    </recommendedName>
</protein>
<keyword evidence="2" id="KW-1133">Transmembrane helix</keyword>
<keyword evidence="2" id="KW-0472">Membrane</keyword>